<dbReference type="InterPro" id="IPR052536">
    <property type="entry name" value="ABC-4_Integral_Memb_Prot"/>
</dbReference>
<dbReference type="OrthoDB" id="1937696at2"/>
<comment type="similarity">
    <text evidence="6">Belongs to the ABC-4 integral membrane protein family.</text>
</comment>
<gene>
    <name evidence="8" type="ORF">AXI58_05390</name>
</gene>
<feature type="transmembrane region" description="Helical" evidence="6">
    <location>
        <begin position="60"/>
        <end position="80"/>
    </location>
</feature>
<dbReference type="InterPro" id="IPR027022">
    <property type="entry name" value="ABC_permease_BceB-typ"/>
</dbReference>
<evidence type="ECO:0000256" key="1">
    <source>
        <dbReference type="ARBA" id="ARBA00004651"/>
    </source>
</evidence>
<feature type="transmembrane region" description="Helical" evidence="6">
    <location>
        <begin position="18"/>
        <end position="40"/>
    </location>
</feature>
<organism evidence="8 9">
    <name type="scientific">Bacillus nakamurai</name>
    <dbReference type="NCBI Taxonomy" id="1793963"/>
    <lineage>
        <taxon>Bacteria</taxon>
        <taxon>Bacillati</taxon>
        <taxon>Bacillota</taxon>
        <taxon>Bacilli</taxon>
        <taxon>Bacillales</taxon>
        <taxon>Bacillaceae</taxon>
        <taxon>Bacillus</taxon>
    </lineage>
</organism>
<dbReference type="Proteomes" id="UP000075430">
    <property type="component" value="Unassembled WGS sequence"/>
</dbReference>
<comment type="caution">
    <text evidence="8">The sequence shown here is derived from an EMBL/GenBank/DDBJ whole genome shotgun (WGS) entry which is preliminary data.</text>
</comment>
<keyword evidence="6" id="KW-0813">Transport</keyword>
<evidence type="ECO:0000256" key="4">
    <source>
        <dbReference type="ARBA" id="ARBA00022989"/>
    </source>
</evidence>
<comment type="subcellular location">
    <subcellularLocation>
        <location evidence="1 6">Cell membrane</location>
        <topology evidence="1 6">Multi-pass membrane protein</topology>
    </subcellularLocation>
</comment>
<proteinExistence type="inferred from homology"/>
<evidence type="ECO:0000256" key="5">
    <source>
        <dbReference type="ARBA" id="ARBA00023136"/>
    </source>
</evidence>
<feature type="transmembrane region" description="Helical" evidence="6">
    <location>
        <begin position="226"/>
        <end position="247"/>
    </location>
</feature>
<keyword evidence="5 6" id="KW-0472">Membrane</keyword>
<sequence length="622" mass="70521">MTFLQFAYKNVTRNKRAYLAFFLSSAFSVLIFFTFAMFLFHPALKEGYLNNIAKKGLTAAEWMIFVFSFLFVLYSVNAFLKSRNKEFGILLMQGITPGQLRALITAENMIIGIMSIAAGIIGGFIFSKTFFTVGAYILEMKALPLYMPWKALGITGGGFLLLFFLLSQFTIFFIRSNMIIKLIKGTEKIKPEPKPSVILSLFGVGCLAAGYGMVLKGNVHGYEPVFILLLTIIGTYFFFSQSSIWILRALKKWKTFYLRGKNVIWVSDLVYRLKDNARLFFIVSIISAVAFTATGVLAMYKATVGAKESAYEMEYLSYGGNKKEQTHLKEIEHDLKTHGFTYKRDDMEVSYIRYQQGDSAPPVIMINQSDLSKYFHVSLDGLKDGEAVYFPGTYDSNLKNESPDQLKLLNQKQKLTDQKLSVKEVKKPLISLNSVIAVNGETFDHLKSLGEKAALYGYSYDHWKDSLDFSQSLKNNFYGDYSDVHFDFMTKAGTYYDTVQLPSLSLFIGLFIAIVFFTAAGSFLYFRLFTDSDEDRQRYRSLAKIGLSEQEMSQSVTIQLAILFFFPFAIAVLHTLFALRTLTVEGYSNVAGPLSFTIGGFFVFQVLFFLAVRSSYLKKMKK</sequence>
<name>A0A150F2C2_9BACI</name>
<keyword evidence="2 6" id="KW-1003">Cell membrane</keyword>
<dbReference type="PIRSF" id="PIRSF018968">
    <property type="entry name" value="ABC_permease_BceB"/>
    <property type="match status" value="1"/>
</dbReference>
<dbReference type="PANTHER" id="PTHR46795:SF2">
    <property type="entry name" value="ABC TRANSPORTER, PERMEASE PROTEIN"/>
    <property type="match status" value="1"/>
</dbReference>
<feature type="domain" description="ABC3 transporter permease C-terminal" evidence="7">
    <location>
        <begin position="63"/>
        <end position="175"/>
    </location>
</feature>
<dbReference type="STRING" id="1793963.AXI58_05390"/>
<keyword evidence="3 6" id="KW-0812">Transmembrane</keyword>
<dbReference type="Pfam" id="PF02687">
    <property type="entry name" value="FtsX"/>
    <property type="match status" value="1"/>
</dbReference>
<dbReference type="RefSeq" id="WP_061523342.1">
    <property type="nucleotide sequence ID" value="NZ_JARLZY010000012.1"/>
</dbReference>
<dbReference type="PANTHER" id="PTHR46795">
    <property type="entry name" value="ABC TRANSPORTER PERMEASE-RELATED-RELATED"/>
    <property type="match status" value="1"/>
</dbReference>
<feature type="transmembrane region" description="Helical" evidence="6">
    <location>
        <begin position="279"/>
        <end position="300"/>
    </location>
</feature>
<dbReference type="EMBL" id="LSBA01000039">
    <property type="protein sequence ID" value="KXZ13113.1"/>
    <property type="molecule type" value="Genomic_DNA"/>
</dbReference>
<feature type="transmembrane region" description="Helical" evidence="6">
    <location>
        <begin position="109"/>
        <end position="131"/>
    </location>
</feature>
<feature type="transmembrane region" description="Helical" evidence="6">
    <location>
        <begin position="591"/>
        <end position="612"/>
    </location>
</feature>
<feature type="transmembrane region" description="Helical" evidence="6">
    <location>
        <begin position="195"/>
        <end position="214"/>
    </location>
</feature>
<feature type="transmembrane region" description="Helical" evidence="6">
    <location>
        <begin position="151"/>
        <end position="174"/>
    </location>
</feature>
<feature type="transmembrane region" description="Helical" evidence="6">
    <location>
        <begin position="560"/>
        <end position="579"/>
    </location>
</feature>
<evidence type="ECO:0000259" key="7">
    <source>
        <dbReference type="Pfam" id="PF02687"/>
    </source>
</evidence>
<evidence type="ECO:0000256" key="2">
    <source>
        <dbReference type="ARBA" id="ARBA00022475"/>
    </source>
</evidence>
<evidence type="ECO:0000313" key="8">
    <source>
        <dbReference type="EMBL" id="KXZ13113.1"/>
    </source>
</evidence>
<dbReference type="InterPro" id="IPR003838">
    <property type="entry name" value="ABC3_permease_C"/>
</dbReference>
<protein>
    <submittedName>
        <fullName evidence="8">Peptide ABC transporter permease</fullName>
    </submittedName>
</protein>
<dbReference type="AlphaFoldDB" id="A0A150F2C2"/>
<accession>A0A150F2C2</accession>
<keyword evidence="9" id="KW-1185">Reference proteome</keyword>
<evidence type="ECO:0000256" key="3">
    <source>
        <dbReference type="ARBA" id="ARBA00022692"/>
    </source>
</evidence>
<evidence type="ECO:0000256" key="6">
    <source>
        <dbReference type="PIRNR" id="PIRNR018968"/>
    </source>
</evidence>
<feature type="transmembrane region" description="Helical" evidence="6">
    <location>
        <begin position="504"/>
        <end position="526"/>
    </location>
</feature>
<keyword evidence="4 6" id="KW-1133">Transmembrane helix</keyword>
<reference evidence="9" key="1">
    <citation type="submission" date="2016-02" db="EMBL/GenBank/DDBJ databases">
        <authorList>
            <person name="Dunlap C."/>
        </authorList>
    </citation>
    <scope>NUCLEOTIDE SEQUENCE [LARGE SCALE GENOMIC DNA]</scope>
    <source>
        <strain evidence="9">NRRL B-41092</strain>
    </source>
</reference>
<dbReference type="GO" id="GO:0055085">
    <property type="term" value="P:transmembrane transport"/>
    <property type="evidence" value="ECO:0007669"/>
    <property type="project" value="UniProtKB-UniRule"/>
</dbReference>
<evidence type="ECO:0000313" key="9">
    <source>
        <dbReference type="Proteomes" id="UP000075430"/>
    </source>
</evidence>
<dbReference type="GO" id="GO:0005886">
    <property type="term" value="C:plasma membrane"/>
    <property type="evidence" value="ECO:0007669"/>
    <property type="project" value="UniProtKB-SubCell"/>
</dbReference>